<keyword evidence="5" id="KW-1185">Reference proteome</keyword>
<sequence>MRPSPALAVAGVCLLVTLVLPATFPPDGGPTGFDHSVTDWVQGTFHPIDRAFLQPSQTFVLLPVMLAGAAWLAWARRPRSAATVIAAPLVALLLTEFVLKPAFGRHLTSPYVAHRFLDYPSGNTVALASVVTAFVLVARTAWARAVILAVGCVCMLGVAAGLVWYSYHWPTDIVGGICWSVAVAIVVNNLCTVPSIRRSECRRS</sequence>
<evidence type="ECO:0000313" key="4">
    <source>
        <dbReference type="EMBL" id="GAA4388385.1"/>
    </source>
</evidence>
<dbReference type="InterPro" id="IPR000326">
    <property type="entry name" value="PAP2/HPO"/>
</dbReference>
<feature type="transmembrane region" description="Helical" evidence="1">
    <location>
        <begin position="145"/>
        <end position="167"/>
    </location>
</feature>
<feature type="chain" id="PRO_5045942864" description="Phosphatidic acid phosphatase type 2/haloperoxidase domain-containing protein" evidence="2">
    <location>
        <begin position="22"/>
        <end position="204"/>
    </location>
</feature>
<feature type="domain" description="Phosphatidic acid phosphatase type 2/haloperoxidase" evidence="3">
    <location>
        <begin position="108"/>
        <end position="188"/>
    </location>
</feature>
<evidence type="ECO:0000259" key="3">
    <source>
        <dbReference type="Pfam" id="PF01569"/>
    </source>
</evidence>
<keyword evidence="2" id="KW-0732">Signal</keyword>
<feature type="transmembrane region" description="Helical" evidence="1">
    <location>
        <begin position="119"/>
        <end position="138"/>
    </location>
</feature>
<dbReference type="SUPFAM" id="SSF48317">
    <property type="entry name" value="Acid phosphatase/Vanadium-dependent haloperoxidase"/>
    <property type="match status" value="1"/>
</dbReference>
<evidence type="ECO:0000256" key="1">
    <source>
        <dbReference type="SAM" id="Phobius"/>
    </source>
</evidence>
<keyword evidence="1" id="KW-0472">Membrane</keyword>
<evidence type="ECO:0000313" key="5">
    <source>
        <dbReference type="Proteomes" id="UP001500635"/>
    </source>
</evidence>
<dbReference type="Proteomes" id="UP001500635">
    <property type="component" value="Unassembled WGS sequence"/>
</dbReference>
<accession>A0ABP8JCJ0</accession>
<dbReference type="InterPro" id="IPR036938">
    <property type="entry name" value="PAP2/HPO_sf"/>
</dbReference>
<feature type="transmembrane region" description="Helical" evidence="1">
    <location>
        <begin position="173"/>
        <end position="196"/>
    </location>
</feature>
<name>A0ABP8JCJ0_9ACTN</name>
<keyword evidence="1" id="KW-1133">Transmembrane helix</keyword>
<reference evidence="5" key="1">
    <citation type="journal article" date="2019" name="Int. J. Syst. Evol. Microbiol.">
        <title>The Global Catalogue of Microorganisms (GCM) 10K type strain sequencing project: providing services to taxonomists for standard genome sequencing and annotation.</title>
        <authorList>
            <consortium name="The Broad Institute Genomics Platform"/>
            <consortium name="The Broad Institute Genome Sequencing Center for Infectious Disease"/>
            <person name="Wu L."/>
            <person name="Ma J."/>
        </authorList>
    </citation>
    <scope>NUCLEOTIDE SEQUENCE [LARGE SCALE GENOMIC DNA]</scope>
    <source>
        <strain evidence="5">JCM 17688</strain>
    </source>
</reference>
<proteinExistence type="predicted"/>
<gene>
    <name evidence="4" type="ORF">GCM10023147_13890</name>
</gene>
<comment type="caution">
    <text evidence="4">The sequence shown here is derived from an EMBL/GenBank/DDBJ whole genome shotgun (WGS) entry which is preliminary data.</text>
</comment>
<organism evidence="4 5">
    <name type="scientific">Tsukamurella soli</name>
    <dbReference type="NCBI Taxonomy" id="644556"/>
    <lineage>
        <taxon>Bacteria</taxon>
        <taxon>Bacillati</taxon>
        <taxon>Actinomycetota</taxon>
        <taxon>Actinomycetes</taxon>
        <taxon>Mycobacteriales</taxon>
        <taxon>Tsukamurellaceae</taxon>
        <taxon>Tsukamurella</taxon>
    </lineage>
</organism>
<feature type="transmembrane region" description="Helical" evidence="1">
    <location>
        <begin position="56"/>
        <end position="74"/>
    </location>
</feature>
<feature type="transmembrane region" description="Helical" evidence="1">
    <location>
        <begin position="81"/>
        <end position="99"/>
    </location>
</feature>
<dbReference type="Pfam" id="PF01569">
    <property type="entry name" value="PAP2"/>
    <property type="match status" value="1"/>
</dbReference>
<evidence type="ECO:0000256" key="2">
    <source>
        <dbReference type="SAM" id="SignalP"/>
    </source>
</evidence>
<feature type="signal peptide" evidence="2">
    <location>
        <begin position="1"/>
        <end position="21"/>
    </location>
</feature>
<dbReference type="EMBL" id="BAABFR010000015">
    <property type="protein sequence ID" value="GAA4388385.1"/>
    <property type="molecule type" value="Genomic_DNA"/>
</dbReference>
<protein>
    <recommendedName>
        <fullName evidence="3">Phosphatidic acid phosphatase type 2/haloperoxidase domain-containing protein</fullName>
    </recommendedName>
</protein>
<dbReference type="RefSeq" id="WP_344992852.1">
    <property type="nucleotide sequence ID" value="NZ_BAABFR010000015.1"/>
</dbReference>
<keyword evidence="1" id="KW-0812">Transmembrane</keyword>
<dbReference type="Gene3D" id="1.20.144.10">
    <property type="entry name" value="Phosphatidic acid phosphatase type 2/haloperoxidase"/>
    <property type="match status" value="1"/>
</dbReference>